<dbReference type="SUPFAM" id="SSF51556">
    <property type="entry name" value="Metallo-dependent hydrolases"/>
    <property type="match status" value="1"/>
</dbReference>
<dbReference type="InterPro" id="IPR004722">
    <property type="entry name" value="DHOase"/>
</dbReference>
<dbReference type="AlphaFoldDB" id="A0A2S8F6M8"/>
<dbReference type="Gene3D" id="2.30.40.10">
    <property type="entry name" value="Urease, subunit C, domain 1"/>
    <property type="match status" value="1"/>
</dbReference>
<accession>A0A2S8F6M8</accession>
<dbReference type="Pfam" id="PF12890">
    <property type="entry name" value="DHOase"/>
    <property type="match status" value="1"/>
</dbReference>
<dbReference type="PANTHER" id="PTHR43668">
    <property type="entry name" value="ALLANTOINASE"/>
    <property type="match status" value="1"/>
</dbReference>
<dbReference type="GO" id="GO:0006145">
    <property type="term" value="P:purine nucleobase catabolic process"/>
    <property type="evidence" value="ECO:0007669"/>
    <property type="project" value="TreeGrafter"/>
</dbReference>
<feature type="domain" description="Amidohydrolase 3" evidence="3">
    <location>
        <begin position="345"/>
        <end position="420"/>
    </location>
</feature>
<comment type="caution">
    <text evidence="5">The sequence shown here is derived from an EMBL/GenBank/DDBJ whole genome shotgun (WGS) entry which is preliminary data.</text>
</comment>
<dbReference type="OrthoDB" id="9765462at2"/>
<evidence type="ECO:0000256" key="1">
    <source>
        <dbReference type="ARBA" id="ARBA00022833"/>
    </source>
</evidence>
<dbReference type="InterPro" id="IPR032466">
    <property type="entry name" value="Metal_Hydrolase"/>
</dbReference>
<dbReference type="GO" id="GO:0004038">
    <property type="term" value="F:allantoinase activity"/>
    <property type="evidence" value="ECO:0007669"/>
    <property type="project" value="TreeGrafter"/>
</dbReference>
<dbReference type="Proteomes" id="UP000239388">
    <property type="component" value="Unassembled WGS sequence"/>
</dbReference>
<gene>
    <name evidence="5" type="ORF">C5Y98_26975</name>
</gene>
<dbReference type="NCBIfam" id="TIGR00857">
    <property type="entry name" value="pyrC_multi"/>
    <property type="match status" value="1"/>
</dbReference>
<dbReference type="GO" id="GO:0004151">
    <property type="term" value="F:dihydroorotase activity"/>
    <property type="evidence" value="ECO:0007669"/>
    <property type="project" value="InterPro"/>
</dbReference>
<keyword evidence="2" id="KW-0665">Pyrimidine biosynthesis</keyword>
<protein>
    <submittedName>
        <fullName evidence="5">Dihydroorotase</fullName>
    </submittedName>
</protein>
<evidence type="ECO:0000313" key="6">
    <source>
        <dbReference type="Proteomes" id="UP000239388"/>
    </source>
</evidence>
<organism evidence="5 6">
    <name type="scientific">Blastopirellula marina</name>
    <dbReference type="NCBI Taxonomy" id="124"/>
    <lineage>
        <taxon>Bacteria</taxon>
        <taxon>Pseudomonadati</taxon>
        <taxon>Planctomycetota</taxon>
        <taxon>Planctomycetia</taxon>
        <taxon>Pirellulales</taxon>
        <taxon>Pirellulaceae</taxon>
        <taxon>Blastopirellula</taxon>
    </lineage>
</organism>
<dbReference type="InterPro" id="IPR050138">
    <property type="entry name" value="DHOase/Allantoinase_Hydrolase"/>
</dbReference>
<dbReference type="GO" id="GO:0046872">
    <property type="term" value="F:metal ion binding"/>
    <property type="evidence" value="ECO:0007669"/>
    <property type="project" value="InterPro"/>
</dbReference>
<sequence>MPRTLIQNGRVIDPSQGVDRVTNLLIDEGRIGAIDVDSNVEASRVIDASGLIVVPGLIDLNVQIREPGFEEDETIESAAYAALAGGFTSIAAISETSPPVDSAAAVTYLGRQATEADHCNVYPVACVSSGRQGEEMAEIGILNNAGAIAFSDGQRPVSNPELLRRALEYTLMFNRPVLNRPEMVELSRDGVMHDGKVSTVLGLAPMPTEAEDVMAARDIRICEATGGKLHLLGISCSGTVEILRRAKTRSVGVTASICAYQFAATDAAMRDFHTSFKLNPPLRSEDHIQACIAGLKDGTIDVIASGHAPRSSEKKMCAITEAPFGMVGLETALGLVSTHLVSAGHLDWSTVIKAMSFNAAQVLGLAKGTLQVGADADVTIIDPAHRWTVDTKTYRSKSFNCPFHGVELIGRAVETIVGGVSKFRYDAA</sequence>
<dbReference type="InterPro" id="IPR011059">
    <property type="entry name" value="Metal-dep_hydrolase_composite"/>
</dbReference>
<dbReference type="SUPFAM" id="SSF51338">
    <property type="entry name" value="Composite domain of metallo-dependent hydrolases"/>
    <property type="match status" value="1"/>
</dbReference>
<dbReference type="Gene3D" id="3.20.20.140">
    <property type="entry name" value="Metal-dependent hydrolases"/>
    <property type="match status" value="1"/>
</dbReference>
<dbReference type="EMBL" id="PUIB01000027">
    <property type="protein sequence ID" value="PQO27806.1"/>
    <property type="molecule type" value="Genomic_DNA"/>
</dbReference>
<evidence type="ECO:0000313" key="5">
    <source>
        <dbReference type="EMBL" id="PQO27806.1"/>
    </source>
</evidence>
<keyword evidence="1" id="KW-0862">Zinc</keyword>
<dbReference type="InterPro" id="IPR024403">
    <property type="entry name" value="DHOase_cat"/>
</dbReference>
<dbReference type="GO" id="GO:0006221">
    <property type="term" value="P:pyrimidine nucleotide biosynthetic process"/>
    <property type="evidence" value="ECO:0007669"/>
    <property type="project" value="UniProtKB-KW"/>
</dbReference>
<dbReference type="PANTHER" id="PTHR43668:SF2">
    <property type="entry name" value="ALLANTOINASE"/>
    <property type="match status" value="1"/>
</dbReference>
<dbReference type="CDD" id="cd01317">
    <property type="entry name" value="DHOase_IIa"/>
    <property type="match status" value="1"/>
</dbReference>
<name>A0A2S8F6M8_9BACT</name>
<reference evidence="5 6" key="1">
    <citation type="submission" date="2018-02" db="EMBL/GenBank/DDBJ databases">
        <title>Comparative genomes isolates from brazilian mangrove.</title>
        <authorList>
            <person name="Araujo J.E."/>
            <person name="Taketani R.G."/>
            <person name="Silva M.C.P."/>
            <person name="Loureco M.V."/>
            <person name="Andreote F.D."/>
        </authorList>
    </citation>
    <scope>NUCLEOTIDE SEQUENCE [LARGE SCALE GENOMIC DNA]</scope>
    <source>
        <strain evidence="5 6">NAP PRIS-MGV</strain>
    </source>
</reference>
<dbReference type="RefSeq" id="WP_105359388.1">
    <property type="nucleotide sequence ID" value="NZ_PUIB01000027.1"/>
</dbReference>
<dbReference type="GO" id="GO:0005737">
    <property type="term" value="C:cytoplasm"/>
    <property type="evidence" value="ECO:0007669"/>
    <property type="project" value="TreeGrafter"/>
</dbReference>
<dbReference type="Pfam" id="PF07969">
    <property type="entry name" value="Amidohydro_3"/>
    <property type="match status" value="1"/>
</dbReference>
<evidence type="ECO:0000259" key="4">
    <source>
        <dbReference type="Pfam" id="PF12890"/>
    </source>
</evidence>
<evidence type="ECO:0000256" key="2">
    <source>
        <dbReference type="ARBA" id="ARBA00022975"/>
    </source>
</evidence>
<dbReference type="InterPro" id="IPR013108">
    <property type="entry name" value="Amidohydro_3"/>
</dbReference>
<evidence type="ECO:0000259" key="3">
    <source>
        <dbReference type="Pfam" id="PF07969"/>
    </source>
</evidence>
<feature type="domain" description="Dihydroorotase catalytic" evidence="4">
    <location>
        <begin position="52"/>
        <end position="235"/>
    </location>
</feature>
<proteinExistence type="predicted"/>